<reference evidence="1" key="1">
    <citation type="journal article" date="2023" name="Science">
        <title>Genome structures resolve the early diversification of teleost fishes.</title>
        <authorList>
            <person name="Parey E."/>
            <person name="Louis A."/>
            <person name="Montfort J."/>
            <person name="Bouchez O."/>
            <person name="Roques C."/>
            <person name="Iampietro C."/>
            <person name="Lluch J."/>
            <person name="Castinel A."/>
            <person name="Donnadieu C."/>
            <person name="Desvignes T."/>
            <person name="Floi Bucao C."/>
            <person name="Jouanno E."/>
            <person name="Wen M."/>
            <person name="Mejri S."/>
            <person name="Dirks R."/>
            <person name="Jansen H."/>
            <person name="Henkel C."/>
            <person name="Chen W.J."/>
            <person name="Zahm M."/>
            <person name="Cabau C."/>
            <person name="Klopp C."/>
            <person name="Thompson A.W."/>
            <person name="Robinson-Rechavi M."/>
            <person name="Braasch I."/>
            <person name="Lecointre G."/>
            <person name="Bobe J."/>
            <person name="Postlethwait J.H."/>
            <person name="Berthelot C."/>
            <person name="Roest Crollius H."/>
            <person name="Guiguen Y."/>
        </authorList>
    </citation>
    <scope>NUCLEOTIDE SEQUENCE</scope>
    <source>
        <strain evidence="1">WJC10195</strain>
    </source>
</reference>
<dbReference type="EMBL" id="JAINUF010000015">
    <property type="protein sequence ID" value="KAJ8341617.1"/>
    <property type="molecule type" value="Genomic_DNA"/>
</dbReference>
<accession>A0A9Q1EMT5</accession>
<sequence length="93" mass="10844">MSSIRCRSLLRCHWLRSLRQKVAGEICFSANLPERETDLSSEPSSLSHWPARALQIQLSKLNKINKSLRFRQSRILRLDKILISPQFIRVNTV</sequence>
<gene>
    <name evidence="1" type="ORF">SKAU_G00339080</name>
</gene>
<evidence type="ECO:0000313" key="2">
    <source>
        <dbReference type="Proteomes" id="UP001152622"/>
    </source>
</evidence>
<dbReference type="Proteomes" id="UP001152622">
    <property type="component" value="Chromosome 15"/>
</dbReference>
<evidence type="ECO:0000313" key="1">
    <source>
        <dbReference type="EMBL" id="KAJ8341617.1"/>
    </source>
</evidence>
<comment type="caution">
    <text evidence="1">The sequence shown here is derived from an EMBL/GenBank/DDBJ whole genome shotgun (WGS) entry which is preliminary data.</text>
</comment>
<protein>
    <submittedName>
        <fullName evidence="1">Uncharacterized protein</fullName>
    </submittedName>
</protein>
<name>A0A9Q1EMT5_SYNKA</name>
<keyword evidence="2" id="KW-1185">Reference proteome</keyword>
<proteinExistence type="predicted"/>
<organism evidence="1 2">
    <name type="scientific">Synaphobranchus kaupii</name>
    <name type="common">Kaup's arrowtooth eel</name>
    <dbReference type="NCBI Taxonomy" id="118154"/>
    <lineage>
        <taxon>Eukaryota</taxon>
        <taxon>Metazoa</taxon>
        <taxon>Chordata</taxon>
        <taxon>Craniata</taxon>
        <taxon>Vertebrata</taxon>
        <taxon>Euteleostomi</taxon>
        <taxon>Actinopterygii</taxon>
        <taxon>Neopterygii</taxon>
        <taxon>Teleostei</taxon>
        <taxon>Anguilliformes</taxon>
        <taxon>Synaphobranchidae</taxon>
        <taxon>Synaphobranchus</taxon>
    </lineage>
</organism>
<dbReference type="AlphaFoldDB" id="A0A9Q1EMT5"/>